<protein>
    <recommendedName>
        <fullName evidence="2">DUF1559 domain-containing protein</fullName>
    </recommendedName>
</protein>
<dbReference type="Proteomes" id="UP000317429">
    <property type="component" value="Chromosome"/>
</dbReference>
<dbReference type="InterPro" id="IPR011453">
    <property type="entry name" value="DUF1559"/>
</dbReference>
<proteinExistence type="predicted"/>
<dbReference type="EMBL" id="CP036291">
    <property type="protein sequence ID" value="QDU87304.1"/>
    <property type="molecule type" value="Genomic_DNA"/>
</dbReference>
<keyword evidence="4" id="KW-1185">Reference proteome</keyword>
<dbReference type="PANTHER" id="PTHR30093">
    <property type="entry name" value="GENERAL SECRETION PATHWAY PROTEIN G"/>
    <property type="match status" value="1"/>
</dbReference>
<dbReference type="KEGG" id="pnd:Pla175_06630"/>
<keyword evidence="1" id="KW-0472">Membrane</keyword>
<evidence type="ECO:0000313" key="3">
    <source>
        <dbReference type="EMBL" id="QDU87304.1"/>
    </source>
</evidence>
<name>A0A518D741_9BACT</name>
<accession>A0A518D741</accession>
<sequence length="343" mass="38491">MRFRLTTLLYVFALIAVGIRIFGAAGLLVAALVPGFWWWVREWLRRPLFAATSVALLVATAILGALVFPFDTVRTPSYRNMEASVIKQCALALASYQRDHGALPPPCTKDKNGKPLHSWRTLLLPYLEEPELYKRIRLDEPWDSPANLAVFESTHVLGLTSPTFQLYGLPDDGAYYLAVTGDGTLWGPPPLANMQSCAADRVLVVQTAIKQAKWYEPVDLTIDEFTSLMTGDDQYEMNTVHQGYFATSYCQIRRRQGRAVAMRDCLVRFANRTKDAAAARSLVLVTDDPIEVHEIANLDWPSKGTVTRLVGVQVHWGRVWNVAVFVALALLPARWVFRRRADA</sequence>
<feature type="transmembrane region" description="Helical" evidence="1">
    <location>
        <begin position="49"/>
        <end position="70"/>
    </location>
</feature>
<evidence type="ECO:0000313" key="4">
    <source>
        <dbReference type="Proteomes" id="UP000317429"/>
    </source>
</evidence>
<dbReference type="AlphaFoldDB" id="A0A518D741"/>
<reference evidence="3 4" key="1">
    <citation type="submission" date="2019-02" db="EMBL/GenBank/DDBJ databases">
        <title>Deep-cultivation of Planctomycetes and their phenomic and genomic characterization uncovers novel biology.</title>
        <authorList>
            <person name="Wiegand S."/>
            <person name="Jogler M."/>
            <person name="Boedeker C."/>
            <person name="Pinto D."/>
            <person name="Vollmers J."/>
            <person name="Rivas-Marin E."/>
            <person name="Kohn T."/>
            <person name="Peeters S.H."/>
            <person name="Heuer A."/>
            <person name="Rast P."/>
            <person name="Oberbeckmann S."/>
            <person name="Bunk B."/>
            <person name="Jeske O."/>
            <person name="Meyerdierks A."/>
            <person name="Storesund J.E."/>
            <person name="Kallscheuer N."/>
            <person name="Luecker S."/>
            <person name="Lage O.M."/>
            <person name="Pohl T."/>
            <person name="Merkel B.J."/>
            <person name="Hornburger P."/>
            <person name="Mueller R.-W."/>
            <person name="Bruemmer F."/>
            <person name="Labrenz M."/>
            <person name="Spormann A.M."/>
            <person name="Op den Camp H."/>
            <person name="Overmann J."/>
            <person name="Amann R."/>
            <person name="Jetten M.S.M."/>
            <person name="Mascher T."/>
            <person name="Medema M.H."/>
            <person name="Devos D.P."/>
            <person name="Kaster A.-K."/>
            <person name="Ovreas L."/>
            <person name="Rohde M."/>
            <person name="Galperin M.Y."/>
            <person name="Jogler C."/>
        </authorList>
    </citation>
    <scope>NUCLEOTIDE SEQUENCE [LARGE SCALE GENOMIC DNA]</scope>
    <source>
        <strain evidence="3 4">Pla175</strain>
    </source>
</reference>
<keyword evidence="1" id="KW-1133">Transmembrane helix</keyword>
<dbReference type="Pfam" id="PF07596">
    <property type="entry name" value="SBP_bac_10"/>
    <property type="match status" value="1"/>
</dbReference>
<feature type="transmembrane region" description="Helical" evidence="1">
    <location>
        <begin position="7"/>
        <end position="37"/>
    </location>
</feature>
<feature type="domain" description="DUF1559" evidence="2">
    <location>
        <begin position="86"/>
        <end position="154"/>
    </location>
</feature>
<dbReference type="PANTHER" id="PTHR30093:SF2">
    <property type="entry name" value="TYPE II SECRETION SYSTEM PROTEIN H"/>
    <property type="match status" value="1"/>
</dbReference>
<evidence type="ECO:0000259" key="2">
    <source>
        <dbReference type="Pfam" id="PF07596"/>
    </source>
</evidence>
<gene>
    <name evidence="3" type="ORF">Pla175_06630</name>
</gene>
<feature type="transmembrane region" description="Helical" evidence="1">
    <location>
        <begin position="319"/>
        <end position="337"/>
    </location>
</feature>
<dbReference type="RefSeq" id="WP_145281273.1">
    <property type="nucleotide sequence ID" value="NZ_CP036291.1"/>
</dbReference>
<organism evidence="3 4">
    <name type="scientific">Pirellulimonas nuda</name>
    <dbReference type="NCBI Taxonomy" id="2528009"/>
    <lineage>
        <taxon>Bacteria</taxon>
        <taxon>Pseudomonadati</taxon>
        <taxon>Planctomycetota</taxon>
        <taxon>Planctomycetia</taxon>
        <taxon>Pirellulales</taxon>
        <taxon>Lacipirellulaceae</taxon>
        <taxon>Pirellulimonas</taxon>
    </lineage>
</organism>
<keyword evidence="1" id="KW-0812">Transmembrane</keyword>
<dbReference type="OrthoDB" id="285651at2"/>
<evidence type="ECO:0000256" key="1">
    <source>
        <dbReference type="SAM" id="Phobius"/>
    </source>
</evidence>